<dbReference type="InterPro" id="IPR053170">
    <property type="entry name" value="Transcription_regulator"/>
</dbReference>
<evidence type="ECO:0000313" key="2">
    <source>
        <dbReference type="EMBL" id="TWA69999.1"/>
    </source>
</evidence>
<feature type="transmembrane region" description="Helical" evidence="1">
    <location>
        <begin position="59"/>
        <end position="80"/>
    </location>
</feature>
<keyword evidence="1" id="KW-1133">Transmembrane helix</keyword>
<feature type="transmembrane region" description="Helical" evidence="1">
    <location>
        <begin position="169"/>
        <end position="187"/>
    </location>
</feature>
<name>A0A560BBY6_AZOBR</name>
<evidence type="ECO:0000256" key="1">
    <source>
        <dbReference type="SAM" id="Phobius"/>
    </source>
</evidence>
<dbReference type="AlphaFoldDB" id="A0A560BBY6"/>
<dbReference type="RefSeq" id="WP_145675406.1">
    <property type="nucleotide sequence ID" value="NZ_VITF01000004.1"/>
</dbReference>
<proteinExistence type="predicted"/>
<comment type="caution">
    <text evidence="2">The sequence shown here is derived from an EMBL/GenBank/DDBJ whole genome shotgun (WGS) entry which is preliminary data.</text>
</comment>
<dbReference type="EMBL" id="VITF01000004">
    <property type="protein sequence ID" value="TWA69999.1"/>
    <property type="molecule type" value="Genomic_DNA"/>
</dbReference>
<protein>
    <submittedName>
        <fullName evidence="2">Inner membrane protein</fullName>
    </submittedName>
</protein>
<dbReference type="PANTHER" id="PTHR40031:SF1">
    <property type="entry name" value="MEMBRANE-BOUND METAL-DEPENDENT HYDROLASE"/>
    <property type="match status" value="1"/>
</dbReference>
<keyword evidence="1" id="KW-0812">Transmembrane</keyword>
<dbReference type="InterPro" id="IPR007404">
    <property type="entry name" value="YdjM-like"/>
</dbReference>
<dbReference type="Pfam" id="PF04307">
    <property type="entry name" value="YdjM"/>
    <property type="match status" value="1"/>
</dbReference>
<feature type="transmembrane region" description="Helical" evidence="1">
    <location>
        <begin position="26"/>
        <end position="47"/>
    </location>
</feature>
<reference evidence="2 3" key="1">
    <citation type="submission" date="2019-06" db="EMBL/GenBank/DDBJ databases">
        <title>Genomic Encyclopedia of Type Strains, Phase IV (KMG-V): Genome sequencing to study the core and pangenomes of soil and plant-associated prokaryotes.</title>
        <authorList>
            <person name="Whitman W."/>
        </authorList>
    </citation>
    <scope>NUCLEOTIDE SEQUENCE [LARGE SCALE GENOMIC DNA]</scope>
    <source>
        <strain evidence="2 3">BR 11796</strain>
    </source>
</reference>
<keyword evidence="1" id="KW-0472">Membrane</keyword>
<accession>A0A560BBY6</accession>
<dbReference type="Proteomes" id="UP000316083">
    <property type="component" value="Unassembled WGS sequence"/>
</dbReference>
<organism evidence="2 3">
    <name type="scientific">Azospirillum brasilense</name>
    <dbReference type="NCBI Taxonomy" id="192"/>
    <lineage>
        <taxon>Bacteria</taxon>
        <taxon>Pseudomonadati</taxon>
        <taxon>Pseudomonadota</taxon>
        <taxon>Alphaproteobacteria</taxon>
        <taxon>Rhodospirillales</taxon>
        <taxon>Azospirillaceae</taxon>
        <taxon>Azospirillum</taxon>
    </lineage>
</organism>
<evidence type="ECO:0000313" key="3">
    <source>
        <dbReference type="Proteomes" id="UP000316083"/>
    </source>
</evidence>
<dbReference type="PANTHER" id="PTHR40031">
    <property type="entry name" value="HYPOTHETICAL MEMBRANE SPANNING PROTEIN"/>
    <property type="match status" value="1"/>
</dbReference>
<gene>
    <name evidence="2" type="ORF">FBZ82_104159</name>
</gene>
<sequence length="359" mass="39240">MDTVTQMLLGATVAQAGFRRRLGRRALAVGAGLALIPDLDVAAGWIGGPFANWVHHRGLTHSILFGPVAGLLFGWLIWLWQRRRHGPDSPSGDGEARRAWIWLAILALMTHPVIDVFTSYGTQWLYPLTTTRFAINAMPIIDPIYSLILLLSLAAGVALRKRAALAQDIAGAALILVSAYTLGGWAINDRVEAIARAQTGGTAEVTTKVTAYPTLFQPVLRRVVAETPDAVLVGFHSVLGDGEIRWERFERGRSPAIEAVAATPEADVFRWFSMDSLIWREQPLEDGRRLVQALDHRYGMPGVSSLGFWGIRAVVDPAGRLVGPVETFQTPRDASRTAWQDLWVRIVGTGPADRTVSAD</sequence>
<feature type="transmembrane region" description="Helical" evidence="1">
    <location>
        <begin position="133"/>
        <end position="157"/>
    </location>
</feature>
<feature type="transmembrane region" description="Helical" evidence="1">
    <location>
        <begin position="100"/>
        <end position="121"/>
    </location>
</feature>